<sequence length="301" mass="34398">MNILLKAGLKSVLNVDVVEDDGAGNQNEVNISYVDYSQLIHGIRSQVNNESNTLNGNGSSVVLNIFIRNFVGKFYQISTESNISILSLKKYLNEKYEQNIEPDKMVLLYGSKVLANNMALSDYCIRNDSTVTLFISNNKVKISNVFEPSYDHDFTFIRDVPNQFYRGGRVYNRPCGSKRFALSVLNRFTNYNNWLGTDQNSWPVSYHASLSYIDIKNSILSKHPQIQLNSHNEVLTTPSFELAKTNAHIFTFEGIKYYIVFQNRINPQSITTIKLNDGNEYWKSLATSDHLRPYSICIQKV</sequence>
<dbReference type="PROSITE" id="PS50053">
    <property type="entry name" value="UBIQUITIN_2"/>
    <property type="match status" value="1"/>
</dbReference>
<evidence type="ECO:0000259" key="1">
    <source>
        <dbReference type="PROSITE" id="PS50053"/>
    </source>
</evidence>
<evidence type="ECO:0000313" key="3">
    <source>
        <dbReference type="Proteomes" id="UP000001064"/>
    </source>
</evidence>
<dbReference type="SUPFAM" id="SSF54236">
    <property type="entry name" value="Ubiquitin-like"/>
    <property type="match status" value="1"/>
</dbReference>
<dbReference type="Pfam" id="PF00240">
    <property type="entry name" value="ubiquitin"/>
    <property type="match status" value="1"/>
</dbReference>
<accession>F1A2L0</accession>
<name>F1A2L0_DICPU</name>
<dbReference type="OrthoDB" id="428577at2759"/>
<dbReference type="RefSeq" id="XP_003293902.1">
    <property type="nucleotide sequence ID" value="XM_003293854.1"/>
</dbReference>
<dbReference type="InterPro" id="IPR000626">
    <property type="entry name" value="Ubiquitin-like_dom"/>
</dbReference>
<dbReference type="AlphaFoldDB" id="F1A2L0"/>
<gene>
    <name evidence="2" type="ORF">DICPUDRAFT_84421</name>
</gene>
<keyword evidence="3" id="KW-1185">Reference proteome</keyword>
<organism evidence="2 3">
    <name type="scientific">Dictyostelium purpureum</name>
    <name type="common">Slime mold</name>
    <dbReference type="NCBI Taxonomy" id="5786"/>
    <lineage>
        <taxon>Eukaryota</taxon>
        <taxon>Amoebozoa</taxon>
        <taxon>Evosea</taxon>
        <taxon>Eumycetozoa</taxon>
        <taxon>Dictyostelia</taxon>
        <taxon>Dictyosteliales</taxon>
        <taxon>Dictyosteliaceae</taxon>
        <taxon>Dictyostelium</taxon>
    </lineage>
</organism>
<dbReference type="EMBL" id="GL871416">
    <property type="protein sequence ID" value="EGC29570.1"/>
    <property type="molecule type" value="Genomic_DNA"/>
</dbReference>
<dbReference type="OMA" id="DYSQLIH"/>
<dbReference type="PANTHER" id="PTHR36649">
    <property type="entry name" value="UBIQUITIN-LIKE DOMAIN-CONTAINING PROTEIN"/>
    <property type="match status" value="1"/>
</dbReference>
<dbReference type="Proteomes" id="UP000001064">
    <property type="component" value="Unassembled WGS sequence"/>
</dbReference>
<dbReference type="STRING" id="5786.F1A2L0"/>
<dbReference type="PANTHER" id="PTHR36649:SF28">
    <property type="entry name" value="UBIQUITIN-LIKE DOMAIN-CONTAINING PROTEIN"/>
    <property type="match status" value="1"/>
</dbReference>
<reference evidence="3" key="1">
    <citation type="journal article" date="2011" name="Genome Biol.">
        <title>Comparative genomics of the social amoebae Dictyostelium discoideum and Dictyostelium purpureum.</title>
        <authorList>
            <consortium name="US DOE Joint Genome Institute (JGI-PGF)"/>
            <person name="Sucgang R."/>
            <person name="Kuo A."/>
            <person name="Tian X."/>
            <person name="Salerno W."/>
            <person name="Parikh A."/>
            <person name="Feasley C.L."/>
            <person name="Dalin E."/>
            <person name="Tu H."/>
            <person name="Huang E."/>
            <person name="Barry K."/>
            <person name="Lindquist E."/>
            <person name="Shapiro H."/>
            <person name="Bruce D."/>
            <person name="Schmutz J."/>
            <person name="Salamov A."/>
            <person name="Fey P."/>
            <person name="Gaudet P."/>
            <person name="Anjard C."/>
            <person name="Babu M.M."/>
            <person name="Basu S."/>
            <person name="Bushmanova Y."/>
            <person name="van der Wel H."/>
            <person name="Katoh-Kurasawa M."/>
            <person name="Dinh C."/>
            <person name="Coutinho P.M."/>
            <person name="Saito T."/>
            <person name="Elias M."/>
            <person name="Schaap P."/>
            <person name="Kay R.R."/>
            <person name="Henrissat B."/>
            <person name="Eichinger L."/>
            <person name="Rivero F."/>
            <person name="Putnam N.H."/>
            <person name="West C.M."/>
            <person name="Loomis W.F."/>
            <person name="Chisholm R.L."/>
            <person name="Shaulsky G."/>
            <person name="Strassmann J.E."/>
            <person name="Queller D.C."/>
            <person name="Kuspa A."/>
            <person name="Grigoriev I.V."/>
        </authorList>
    </citation>
    <scope>NUCLEOTIDE SEQUENCE [LARGE SCALE GENOMIC DNA]</scope>
    <source>
        <strain evidence="3">QSDP1</strain>
    </source>
</reference>
<dbReference type="Gene3D" id="3.10.20.90">
    <property type="entry name" value="Phosphatidylinositol 3-kinase Catalytic Subunit, Chain A, domain 1"/>
    <property type="match status" value="1"/>
</dbReference>
<proteinExistence type="predicted"/>
<dbReference type="CDD" id="cd17039">
    <property type="entry name" value="Ubl_ubiquitin_like"/>
    <property type="match status" value="1"/>
</dbReference>
<dbReference type="InterPro" id="IPR029071">
    <property type="entry name" value="Ubiquitin-like_domsf"/>
</dbReference>
<evidence type="ECO:0000313" key="2">
    <source>
        <dbReference type="EMBL" id="EGC29570.1"/>
    </source>
</evidence>
<dbReference type="GeneID" id="10505222"/>
<dbReference type="VEuPathDB" id="AmoebaDB:DICPUDRAFT_84421"/>
<protein>
    <recommendedName>
        <fullName evidence="1">Ubiquitin-like domain-containing protein</fullName>
    </recommendedName>
</protein>
<feature type="domain" description="Ubiquitin-like" evidence="1">
    <location>
        <begin position="63"/>
        <end position="136"/>
    </location>
</feature>
<dbReference type="InParanoid" id="F1A2L0"/>
<dbReference type="KEGG" id="dpp:DICPUDRAFT_84421"/>
<dbReference type="eggNOG" id="ENOG502S8M5">
    <property type="taxonomic scope" value="Eukaryota"/>
</dbReference>